<dbReference type="WBParaSite" id="BXY_1003500.1">
    <property type="protein sequence ID" value="BXY_1003500.1"/>
    <property type="gene ID" value="BXY_1003500"/>
</dbReference>
<name>A0A1I7SAI8_BURXY</name>
<gene>
    <name evidence="2" type="ORF">BXYJ_LOCUS121</name>
</gene>
<feature type="chain" id="PRO_5035359923" evidence="1">
    <location>
        <begin position="19"/>
        <end position="118"/>
    </location>
</feature>
<dbReference type="Proteomes" id="UP000095284">
    <property type="component" value="Unplaced"/>
</dbReference>
<proteinExistence type="predicted"/>
<dbReference type="EMBL" id="CAJFCV020000001">
    <property type="protein sequence ID" value="CAG9079362.1"/>
    <property type="molecule type" value="Genomic_DNA"/>
</dbReference>
<evidence type="ECO:0000256" key="1">
    <source>
        <dbReference type="SAM" id="SignalP"/>
    </source>
</evidence>
<keyword evidence="5" id="KW-1185">Reference proteome</keyword>
<evidence type="ECO:0000313" key="6">
    <source>
        <dbReference type="WBParaSite" id="BXY_1003500.1"/>
    </source>
</evidence>
<evidence type="ECO:0000313" key="4">
    <source>
        <dbReference type="Proteomes" id="UP000095284"/>
    </source>
</evidence>
<evidence type="ECO:0000313" key="3">
    <source>
        <dbReference type="EMBL" id="CAG9079362.1"/>
    </source>
</evidence>
<reference evidence="6" key="1">
    <citation type="submission" date="2016-11" db="UniProtKB">
        <authorList>
            <consortium name="WormBaseParasite"/>
        </authorList>
    </citation>
    <scope>IDENTIFICATION</scope>
</reference>
<feature type="signal peptide" evidence="1">
    <location>
        <begin position="1"/>
        <end position="18"/>
    </location>
</feature>
<dbReference type="Proteomes" id="UP000582659">
    <property type="component" value="Unassembled WGS sequence"/>
</dbReference>
<accession>A0A1I7SAI8</accession>
<dbReference type="Proteomes" id="UP000659654">
    <property type="component" value="Unassembled WGS sequence"/>
</dbReference>
<organism evidence="4 6">
    <name type="scientific">Bursaphelenchus xylophilus</name>
    <name type="common">Pinewood nematode worm</name>
    <name type="synonym">Aphelenchoides xylophilus</name>
    <dbReference type="NCBI Taxonomy" id="6326"/>
    <lineage>
        <taxon>Eukaryota</taxon>
        <taxon>Metazoa</taxon>
        <taxon>Ecdysozoa</taxon>
        <taxon>Nematoda</taxon>
        <taxon>Chromadorea</taxon>
        <taxon>Rhabditida</taxon>
        <taxon>Tylenchina</taxon>
        <taxon>Tylenchomorpha</taxon>
        <taxon>Aphelenchoidea</taxon>
        <taxon>Aphelenchoididae</taxon>
        <taxon>Bursaphelenchus</taxon>
    </lineage>
</organism>
<dbReference type="EMBL" id="CAJFDI010000001">
    <property type="protein sequence ID" value="CAD5207830.1"/>
    <property type="molecule type" value="Genomic_DNA"/>
</dbReference>
<reference evidence="3" key="2">
    <citation type="submission" date="2020-08" db="EMBL/GenBank/DDBJ databases">
        <authorList>
            <person name="Kikuchi T."/>
        </authorList>
    </citation>
    <scope>NUCLEOTIDE SEQUENCE</scope>
    <source>
        <strain evidence="2">Ka4C1</strain>
    </source>
</reference>
<protein>
    <submittedName>
        <fullName evidence="2">(pine wood nematode) hypothetical protein</fullName>
    </submittedName>
</protein>
<evidence type="ECO:0000313" key="2">
    <source>
        <dbReference type="EMBL" id="CAD5207830.1"/>
    </source>
</evidence>
<dbReference type="AlphaFoldDB" id="A0A1I7SAI8"/>
<evidence type="ECO:0000313" key="5">
    <source>
        <dbReference type="Proteomes" id="UP000659654"/>
    </source>
</evidence>
<sequence>MSLKIPIFLVVFALTTTARPVEEPTAEQLKQGRYAEIVRNFFMRFKELVVEMVKNFTEAGGRVKVKTEISTELEKLNPEIVEQLKQFENLELPPTMNVTHFEMSWNAKDADFLNLLRS</sequence>
<keyword evidence="1" id="KW-0732">Signal</keyword>